<gene>
    <name evidence="2" type="ORF">ACFPET_07695</name>
</gene>
<dbReference type="EMBL" id="JBHSDK010000012">
    <property type="protein sequence ID" value="MFC4335079.1"/>
    <property type="molecule type" value="Genomic_DNA"/>
</dbReference>
<evidence type="ECO:0008006" key="4">
    <source>
        <dbReference type="Google" id="ProtNLM"/>
    </source>
</evidence>
<organism evidence="2 3">
    <name type="scientific">Salininema proteolyticum</name>
    <dbReference type="NCBI Taxonomy" id="1607685"/>
    <lineage>
        <taxon>Bacteria</taxon>
        <taxon>Bacillati</taxon>
        <taxon>Actinomycetota</taxon>
        <taxon>Actinomycetes</taxon>
        <taxon>Glycomycetales</taxon>
        <taxon>Glycomycetaceae</taxon>
        <taxon>Salininema</taxon>
    </lineage>
</organism>
<evidence type="ECO:0000313" key="2">
    <source>
        <dbReference type="EMBL" id="MFC4335079.1"/>
    </source>
</evidence>
<comment type="caution">
    <text evidence="2">The sequence shown here is derived from an EMBL/GenBank/DDBJ whole genome shotgun (WGS) entry which is preliminary data.</text>
</comment>
<reference evidence="3" key="1">
    <citation type="journal article" date="2019" name="Int. J. Syst. Evol. Microbiol.">
        <title>The Global Catalogue of Microorganisms (GCM) 10K type strain sequencing project: providing services to taxonomists for standard genome sequencing and annotation.</title>
        <authorList>
            <consortium name="The Broad Institute Genomics Platform"/>
            <consortium name="The Broad Institute Genome Sequencing Center for Infectious Disease"/>
            <person name="Wu L."/>
            <person name="Ma J."/>
        </authorList>
    </citation>
    <scope>NUCLEOTIDE SEQUENCE [LARGE SCALE GENOMIC DNA]</scope>
    <source>
        <strain evidence="3">IBRC-M 10908</strain>
    </source>
</reference>
<dbReference type="Proteomes" id="UP001595823">
    <property type="component" value="Unassembled WGS sequence"/>
</dbReference>
<evidence type="ECO:0000256" key="1">
    <source>
        <dbReference type="SAM" id="MobiDB-lite"/>
    </source>
</evidence>
<sequence length="210" mass="22995">MDDCAPSGDRHMAEKPASPLDELTRPRSVAPRDGIGRRAPSLLSLLHSNVAEAARASAGERSADLSPALFHALHTQSAEWAERVGLPLDTTQGAPVTALSMLLRDIAAKVDPEPVLGVEFERFLTLWCDRILAALFPHEFSLTRRSSPMCPSCHSLRSRCDRDGEQIRVHAGSEWSVQNGRRSGPRCVSCEDAWTLPQEGAGLHWRARST</sequence>
<dbReference type="RefSeq" id="WP_380619419.1">
    <property type="nucleotide sequence ID" value="NZ_JBHSDK010000012.1"/>
</dbReference>
<accession>A0ABV8TWD0</accession>
<name>A0ABV8TWD0_9ACTN</name>
<keyword evidence="3" id="KW-1185">Reference proteome</keyword>
<evidence type="ECO:0000313" key="3">
    <source>
        <dbReference type="Proteomes" id="UP001595823"/>
    </source>
</evidence>
<protein>
    <recommendedName>
        <fullName evidence="4">Formate dehydrogenase accessory protein FdhE</fullName>
    </recommendedName>
</protein>
<proteinExistence type="predicted"/>
<feature type="region of interest" description="Disordered" evidence="1">
    <location>
        <begin position="1"/>
        <end position="34"/>
    </location>
</feature>